<dbReference type="Ensembl" id="ENSLCAT00010007779.1">
    <property type="protein sequence ID" value="ENSLCAP00010007592.1"/>
    <property type="gene ID" value="ENSLCAG00010003714.1"/>
</dbReference>
<dbReference type="SUPFAM" id="SSF54117">
    <property type="entry name" value="Interleukin 8-like chemokines"/>
    <property type="match status" value="1"/>
</dbReference>
<dbReference type="GeneID" id="108890197"/>
<keyword evidence="2" id="KW-0202">Cytokine</keyword>
<dbReference type="InterPro" id="IPR039809">
    <property type="entry name" value="Chemokine_b/g/d"/>
</dbReference>
<dbReference type="PANTHER" id="PTHR12015">
    <property type="entry name" value="SMALL INDUCIBLE CYTOKINE A"/>
    <property type="match status" value="1"/>
</dbReference>
<dbReference type="OrthoDB" id="8934837at2759"/>
<reference evidence="5" key="3">
    <citation type="submission" date="2025-05" db="UniProtKB">
        <authorList>
            <consortium name="Ensembl"/>
        </authorList>
    </citation>
    <scope>IDENTIFICATION</scope>
</reference>
<protein>
    <submittedName>
        <fullName evidence="7">C-C motif chemokine 4 homolog</fullName>
    </submittedName>
</protein>
<dbReference type="GO" id="GO:0008009">
    <property type="term" value="F:chemokine activity"/>
    <property type="evidence" value="ECO:0007669"/>
    <property type="project" value="InterPro"/>
</dbReference>
<dbReference type="CDD" id="cd00272">
    <property type="entry name" value="Chemokine_CC"/>
    <property type="match status" value="1"/>
</dbReference>
<proteinExistence type="inferred from homology"/>
<evidence type="ECO:0000256" key="3">
    <source>
        <dbReference type="SAM" id="SignalP"/>
    </source>
</evidence>
<dbReference type="STRING" id="8187.ENSLCAP00010007592"/>
<dbReference type="InterPro" id="IPR001811">
    <property type="entry name" value="Chemokine_IL8-like_dom"/>
</dbReference>
<dbReference type="FunFam" id="2.40.50.40:FF:000002">
    <property type="entry name" value="C-C motif chemokine"/>
    <property type="match status" value="1"/>
</dbReference>
<dbReference type="InterPro" id="IPR036048">
    <property type="entry name" value="Interleukin_8-like_sf"/>
</dbReference>
<feature type="domain" description="Chemokine interleukin-8-like" evidence="4">
    <location>
        <begin position="28"/>
        <end position="86"/>
    </location>
</feature>
<evidence type="ECO:0000256" key="1">
    <source>
        <dbReference type="ARBA" id="ARBA00010868"/>
    </source>
</evidence>
<accession>A0A4W6C1N8</accession>
<dbReference type="Gene3D" id="2.40.50.40">
    <property type="match status" value="1"/>
</dbReference>
<sequence>MRTVHILLLCILGAALLSPVVCNSGTGPDDCCFSFYPRRVKKDLVKGYYMSDHRCPRTGVVLMTQKGRNICVDPNLSWVQNIMKYVDEKTF</sequence>
<keyword evidence="6" id="KW-1185">Reference proteome</keyword>
<organism evidence="5 6">
    <name type="scientific">Lates calcarifer</name>
    <name type="common">Barramundi</name>
    <name type="synonym">Holocentrus calcarifer</name>
    <dbReference type="NCBI Taxonomy" id="8187"/>
    <lineage>
        <taxon>Eukaryota</taxon>
        <taxon>Metazoa</taxon>
        <taxon>Chordata</taxon>
        <taxon>Craniata</taxon>
        <taxon>Vertebrata</taxon>
        <taxon>Euteleostomi</taxon>
        <taxon>Actinopterygii</taxon>
        <taxon>Neopterygii</taxon>
        <taxon>Teleostei</taxon>
        <taxon>Neoteleostei</taxon>
        <taxon>Acanthomorphata</taxon>
        <taxon>Carangaria</taxon>
        <taxon>Carangaria incertae sedis</taxon>
        <taxon>Centropomidae</taxon>
        <taxon>Lates</taxon>
    </lineage>
</organism>
<dbReference type="RefSeq" id="XP_018542538.1">
    <property type="nucleotide sequence ID" value="XM_018687022.2"/>
</dbReference>
<dbReference type="GeneTree" id="ENSGT01100000263482"/>
<feature type="chain" id="PRO_5044612498" evidence="3">
    <location>
        <begin position="23"/>
        <end position="91"/>
    </location>
</feature>
<dbReference type="InParanoid" id="A0A4W6C1N8"/>
<dbReference type="AlphaFoldDB" id="A0A4W6C1N8"/>
<evidence type="ECO:0000313" key="5">
    <source>
        <dbReference type="Ensembl" id="ENSLCAP00010007592.1"/>
    </source>
</evidence>
<comment type="similarity">
    <text evidence="1">Belongs to the intercrine beta (chemokine CC) family.</text>
</comment>
<evidence type="ECO:0000313" key="7">
    <source>
        <dbReference type="RefSeq" id="XP_018542538.1"/>
    </source>
</evidence>
<evidence type="ECO:0000313" key="6">
    <source>
        <dbReference type="Proteomes" id="UP000314980"/>
    </source>
</evidence>
<dbReference type="Pfam" id="PF00048">
    <property type="entry name" value="IL8"/>
    <property type="match status" value="1"/>
</dbReference>
<dbReference type="KEGG" id="lcf:108890197"/>
<dbReference type="SMART" id="SM00199">
    <property type="entry name" value="SCY"/>
    <property type="match status" value="1"/>
</dbReference>
<reference evidence="7" key="2">
    <citation type="submission" date="2025-04" db="UniProtKB">
        <authorList>
            <consortium name="RefSeq"/>
        </authorList>
    </citation>
    <scope>IDENTIFICATION</scope>
    <source>
        <tissue evidence="7">Brain</tissue>
    </source>
</reference>
<name>A0A4W6C1N8_LATCA</name>
<gene>
    <name evidence="5 7" type="primary">LOC108890197</name>
</gene>
<feature type="signal peptide" evidence="3">
    <location>
        <begin position="1"/>
        <end position="22"/>
    </location>
</feature>
<dbReference type="Proteomes" id="UP000694890">
    <property type="component" value="Unplaced"/>
</dbReference>
<evidence type="ECO:0000256" key="2">
    <source>
        <dbReference type="ARBA" id="ARBA00022514"/>
    </source>
</evidence>
<keyword evidence="3" id="KW-0732">Signal</keyword>
<dbReference type="GO" id="GO:0005615">
    <property type="term" value="C:extracellular space"/>
    <property type="evidence" value="ECO:0007669"/>
    <property type="project" value="UniProtKB-KW"/>
</dbReference>
<dbReference type="GO" id="GO:0006955">
    <property type="term" value="P:immune response"/>
    <property type="evidence" value="ECO:0007669"/>
    <property type="project" value="InterPro"/>
</dbReference>
<evidence type="ECO:0000259" key="4">
    <source>
        <dbReference type="SMART" id="SM00199"/>
    </source>
</evidence>
<dbReference type="Proteomes" id="UP000314980">
    <property type="component" value="Unassembled WGS sequence"/>
</dbReference>
<reference evidence="6" key="1">
    <citation type="submission" date="2015-09" db="EMBL/GenBank/DDBJ databases">
        <authorList>
            <person name="Sai Rama Sridatta P."/>
        </authorList>
    </citation>
    <scope>NUCLEOTIDE SEQUENCE [LARGE SCALE GENOMIC DNA]</scope>
</reference>